<evidence type="ECO:0000313" key="3">
    <source>
        <dbReference type="Proteomes" id="UP000051952"/>
    </source>
</evidence>
<organism evidence="2 3">
    <name type="scientific">Bodo saltans</name>
    <name type="common">Flagellated protozoan</name>
    <dbReference type="NCBI Taxonomy" id="75058"/>
    <lineage>
        <taxon>Eukaryota</taxon>
        <taxon>Discoba</taxon>
        <taxon>Euglenozoa</taxon>
        <taxon>Kinetoplastea</taxon>
        <taxon>Metakinetoplastina</taxon>
        <taxon>Eubodonida</taxon>
        <taxon>Bodonidae</taxon>
        <taxon>Bodo</taxon>
    </lineage>
</organism>
<dbReference type="EMBL" id="CYKH01001675">
    <property type="protein sequence ID" value="CUG88816.1"/>
    <property type="molecule type" value="Genomic_DNA"/>
</dbReference>
<accession>A0A0S4JF86</accession>
<gene>
    <name evidence="2" type="ORF">BSAL_17435</name>
</gene>
<name>A0A0S4JF86_BODSA</name>
<dbReference type="Proteomes" id="UP000051952">
    <property type="component" value="Unassembled WGS sequence"/>
</dbReference>
<feature type="compositionally biased region" description="Low complexity" evidence="1">
    <location>
        <begin position="31"/>
        <end position="41"/>
    </location>
</feature>
<keyword evidence="3" id="KW-1185">Reference proteome</keyword>
<feature type="region of interest" description="Disordered" evidence="1">
    <location>
        <begin position="1"/>
        <end position="93"/>
    </location>
</feature>
<reference evidence="3" key="1">
    <citation type="submission" date="2015-09" db="EMBL/GenBank/DDBJ databases">
        <authorList>
            <consortium name="Pathogen Informatics"/>
        </authorList>
    </citation>
    <scope>NUCLEOTIDE SEQUENCE [LARGE SCALE GENOMIC DNA]</scope>
    <source>
        <strain evidence="3">Lake Konstanz</strain>
    </source>
</reference>
<dbReference type="VEuPathDB" id="TriTrypDB:BSAL_17435"/>
<evidence type="ECO:0000313" key="2">
    <source>
        <dbReference type="EMBL" id="CUG88816.1"/>
    </source>
</evidence>
<feature type="region of interest" description="Disordered" evidence="1">
    <location>
        <begin position="170"/>
        <end position="198"/>
    </location>
</feature>
<dbReference type="AlphaFoldDB" id="A0A0S4JF86"/>
<sequence>MSSEQEQEQEHSVAATEVEQAAPADNESTHAAQEVEVEQPAASPPPPPPQPEQTPSSSAVAESSPKKVAVVSAGHAPPQPPPRQMTREEFLRQMGLAPDDLVVQQSPSRIRETIANSLPKEQPVAAADATLASAAAAGNGDAAPEVIQDDQWVRTTVFADATLIQSGVAEQNATNEVGEAKLPPQVSPSRQRAAVASS</sequence>
<proteinExistence type="predicted"/>
<protein>
    <submittedName>
        <fullName evidence="2">Uncharacterized protein</fullName>
    </submittedName>
</protein>
<evidence type="ECO:0000256" key="1">
    <source>
        <dbReference type="SAM" id="MobiDB-lite"/>
    </source>
</evidence>
<feature type="compositionally biased region" description="Pro residues" evidence="1">
    <location>
        <begin position="42"/>
        <end position="52"/>
    </location>
</feature>